<feature type="region of interest" description="Disordered" evidence="1">
    <location>
        <begin position="1"/>
        <end position="59"/>
    </location>
</feature>
<evidence type="ECO:0000313" key="2">
    <source>
        <dbReference type="EMBL" id="SEM56889.1"/>
    </source>
</evidence>
<dbReference type="AlphaFoldDB" id="A0A1H7ZHB5"/>
<evidence type="ECO:0000256" key="1">
    <source>
        <dbReference type="SAM" id="MobiDB-lite"/>
    </source>
</evidence>
<dbReference type="Proteomes" id="UP000199664">
    <property type="component" value="Unassembled WGS sequence"/>
</dbReference>
<accession>A0A1H7ZHB5</accession>
<sequence length="59" mass="6129">MIRFSTIEPKPAANTNKPTNIPTAAPAEPAPAAGKVTPRQTDVPGKPGGQSPGEKREHD</sequence>
<organism evidence="2 3">
    <name type="scientific">Bosea lupini</name>
    <dbReference type="NCBI Taxonomy" id="1036779"/>
    <lineage>
        <taxon>Bacteria</taxon>
        <taxon>Pseudomonadati</taxon>
        <taxon>Pseudomonadota</taxon>
        <taxon>Alphaproteobacteria</taxon>
        <taxon>Hyphomicrobiales</taxon>
        <taxon>Boseaceae</taxon>
        <taxon>Bosea</taxon>
    </lineage>
</organism>
<dbReference type="EMBL" id="FOAN01000014">
    <property type="protein sequence ID" value="SEM56889.1"/>
    <property type="molecule type" value="Genomic_DNA"/>
</dbReference>
<protein>
    <submittedName>
        <fullName evidence="2">Uncharacterized protein</fullName>
    </submittedName>
</protein>
<feature type="compositionally biased region" description="Low complexity" evidence="1">
    <location>
        <begin position="22"/>
        <end position="33"/>
    </location>
</feature>
<proteinExistence type="predicted"/>
<evidence type="ECO:0000313" key="3">
    <source>
        <dbReference type="Proteomes" id="UP000199664"/>
    </source>
</evidence>
<gene>
    <name evidence="2" type="ORF">SAMN04515666_11476</name>
</gene>
<reference evidence="3" key="1">
    <citation type="submission" date="2016-10" db="EMBL/GenBank/DDBJ databases">
        <authorList>
            <person name="Varghese N."/>
            <person name="Submissions S."/>
        </authorList>
    </citation>
    <scope>NUCLEOTIDE SEQUENCE [LARGE SCALE GENOMIC DNA]</scope>
    <source>
        <strain evidence="3">LMG 26383,CCUG 61248,R- 45681</strain>
    </source>
</reference>
<name>A0A1H7ZHB5_9HYPH</name>
<keyword evidence="3" id="KW-1185">Reference proteome</keyword>